<dbReference type="NCBIfam" id="TIGR02209">
    <property type="entry name" value="ftsL_broad"/>
    <property type="match status" value="1"/>
</dbReference>
<dbReference type="GO" id="GO:0032153">
    <property type="term" value="C:cell division site"/>
    <property type="evidence" value="ECO:0007669"/>
    <property type="project" value="TreeGrafter"/>
</dbReference>
<dbReference type="PANTHER" id="PTHR37479:SF1">
    <property type="entry name" value="CELL DIVISION PROTEIN FTSL"/>
    <property type="match status" value="1"/>
</dbReference>
<dbReference type="Proteomes" id="UP000072660">
    <property type="component" value="Unassembled WGS sequence"/>
</dbReference>
<keyword evidence="6 9" id="KW-0472">Membrane</keyword>
<dbReference type="EMBL" id="LSZO01000135">
    <property type="protein sequence ID" value="KXU38412.1"/>
    <property type="molecule type" value="Genomic_DNA"/>
</dbReference>
<accession>A0A139SVE6</accession>
<evidence type="ECO:0000256" key="5">
    <source>
        <dbReference type="ARBA" id="ARBA00022989"/>
    </source>
</evidence>
<keyword evidence="2" id="KW-1003">Cell membrane</keyword>
<dbReference type="InterPro" id="IPR011922">
    <property type="entry name" value="Cell_div_FtsL"/>
</dbReference>
<evidence type="ECO:0000256" key="4">
    <source>
        <dbReference type="ARBA" id="ARBA00022692"/>
    </source>
</evidence>
<keyword evidence="3" id="KW-0132">Cell division</keyword>
<protein>
    <recommendedName>
        <fullName evidence="8">Cell division protein FtsL</fullName>
    </recommendedName>
</protein>
<evidence type="ECO:0000256" key="2">
    <source>
        <dbReference type="ARBA" id="ARBA00022475"/>
    </source>
</evidence>
<organism evidence="10 11">
    <name type="scientific">Ventosimonas gracilis</name>
    <dbReference type="NCBI Taxonomy" id="1680762"/>
    <lineage>
        <taxon>Bacteria</taxon>
        <taxon>Pseudomonadati</taxon>
        <taxon>Pseudomonadota</taxon>
        <taxon>Gammaproteobacteria</taxon>
        <taxon>Pseudomonadales</taxon>
        <taxon>Ventosimonadaceae</taxon>
        <taxon>Ventosimonas</taxon>
    </lineage>
</organism>
<dbReference type="GO" id="GO:0005886">
    <property type="term" value="C:plasma membrane"/>
    <property type="evidence" value="ECO:0007669"/>
    <property type="project" value="UniProtKB-SubCell"/>
</dbReference>
<keyword evidence="4 9" id="KW-0812">Transmembrane</keyword>
<evidence type="ECO:0000256" key="9">
    <source>
        <dbReference type="SAM" id="Phobius"/>
    </source>
</evidence>
<proteinExistence type="predicted"/>
<evidence type="ECO:0000313" key="11">
    <source>
        <dbReference type="Proteomes" id="UP000072660"/>
    </source>
</evidence>
<name>A0A139SVE6_9GAMM</name>
<feature type="transmembrane region" description="Helical" evidence="9">
    <location>
        <begin position="12"/>
        <end position="31"/>
    </location>
</feature>
<dbReference type="AlphaFoldDB" id="A0A139SVE6"/>
<gene>
    <name evidence="10" type="ORF">AXE65_01475</name>
</gene>
<dbReference type="GO" id="GO:0043093">
    <property type="term" value="P:FtsZ-dependent cytokinesis"/>
    <property type="evidence" value="ECO:0007669"/>
    <property type="project" value="TreeGrafter"/>
</dbReference>
<comment type="subcellular location">
    <subcellularLocation>
        <location evidence="1">Cell membrane</location>
        <topology evidence="1">Single-pass type II membrane protein</topology>
    </subcellularLocation>
</comment>
<evidence type="ECO:0000256" key="7">
    <source>
        <dbReference type="ARBA" id="ARBA00023306"/>
    </source>
</evidence>
<dbReference type="RefSeq" id="WP_068389548.1">
    <property type="nucleotide sequence ID" value="NZ_LSZO01000135.1"/>
</dbReference>
<dbReference type="PANTHER" id="PTHR37479">
    <property type="entry name" value="CELL DIVISION PROTEIN FTSL"/>
    <property type="match status" value="1"/>
</dbReference>
<keyword evidence="7" id="KW-0131">Cell cycle</keyword>
<keyword evidence="11" id="KW-1185">Reference proteome</keyword>
<evidence type="ECO:0000256" key="6">
    <source>
        <dbReference type="ARBA" id="ARBA00023136"/>
    </source>
</evidence>
<evidence type="ECO:0000256" key="1">
    <source>
        <dbReference type="ARBA" id="ARBA00004401"/>
    </source>
</evidence>
<sequence>MNDVKSVLRIGVPLFLLLSVLCSAIALPILAQQKKHRLNELSRQGAVQHQAQQQWRRLLLEQAALNAPRRIEQLAQVQLQMRIPSHEQVRKLMQ</sequence>
<reference evidence="10 11" key="1">
    <citation type="submission" date="2016-02" db="EMBL/GenBank/DDBJ databases">
        <authorList>
            <person name="Wen L."/>
            <person name="He K."/>
            <person name="Yang H."/>
        </authorList>
    </citation>
    <scope>NUCLEOTIDE SEQUENCE [LARGE SCALE GENOMIC DNA]</scope>
    <source>
        <strain evidence="10 11">CV58</strain>
    </source>
</reference>
<dbReference type="Pfam" id="PF04999">
    <property type="entry name" value="FtsL"/>
    <property type="match status" value="1"/>
</dbReference>
<evidence type="ECO:0000256" key="3">
    <source>
        <dbReference type="ARBA" id="ARBA00022618"/>
    </source>
</evidence>
<evidence type="ECO:0000313" key="10">
    <source>
        <dbReference type="EMBL" id="KXU38412.1"/>
    </source>
</evidence>
<keyword evidence="5 9" id="KW-1133">Transmembrane helix</keyword>
<comment type="caution">
    <text evidence="10">The sequence shown here is derived from an EMBL/GenBank/DDBJ whole genome shotgun (WGS) entry which is preliminary data.</text>
</comment>
<evidence type="ECO:0000256" key="8">
    <source>
        <dbReference type="NCBIfam" id="TIGR02209"/>
    </source>
</evidence>